<protein>
    <submittedName>
        <fullName evidence="7">Transcriptional regulator</fullName>
    </submittedName>
</protein>
<dbReference type="InterPro" id="IPR037171">
    <property type="entry name" value="NagB/RpiA_transferase-like"/>
</dbReference>
<keyword evidence="4" id="KW-0804">Transcription</keyword>
<dbReference type="Pfam" id="PF04545">
    <property type="entry name" value="Sigma70_r4"/>
    <property type="match status" value="1"/>
</dbReference>
<keyword evidence="3" id="KW-0238">DNA-binding</keyword>
<sequence>MACRSSRRLGHDDVELATRVAWLYYESSLTQVEIAARLGLPQTRVQRLIARAVQDGIVRISISGALASCVGLEQQIANGFALDVCRVVPAPPDGKTLFSSLGRAGADYLTDAFERGRHSIIGVGHGRSIAASIDHLPPGSYPDLTVVSALGDVPRRVGANPFDVIHALADKTGAAAYLPPVPFYANSITDREMLFRQRGVVEAFRLAAQASLFIVGIGEVKPTAFLGMSGMVLPEEFAAARRDGAVAELLGCFFDEAGQRVETELHDRVIALDPEVMRGREVLAIAGGRDKVAAIHAVLNAGLATALITDEDTATRLVRLKATRTPKVMTAL</sequence>
<dbReference type="OrthoDB" id="7065657at2"/>
<evidence type="ECO:0000259" key="6">
    <source>
        <dbReference type="Pfam" id="PF04545"/>
    </source>
</evidence>
<comment type="caution">
    <text evidence="7">The sequence shown here is derived from an EMBL/GenBank/DDBJ whole genome shotgun (WGS) entry which is preliminary data.</text>
</comment>
<dbReference type="RefSeq" id="WP_051657105.1">
    <property type="nucleotide sequence ID" value="NZ_FTNE01000004.1"/>
</dbReference>
<reference evidence="7 8" key="1">
    <citation type="submission" date="2017-01" db="EMBL/GenBank/DDBJ databases">
        <authorList>
            <person name="Varghese N."/>
            <person name="Submissions S."/>
        </authorList>
    </citation>
    <scope>NUCLEOTIDE SEQUENCE [LARGE SCALE GENOMIC DNA]</scope>
    <source>
        <strain evidence="7 8">ATCC 35905</strain>
    </source>
</reference>
<dbReference type="Gene3D" id="3.40.50.1360">
    <property type="match status" value="1"/>
</dbReference>
<evidence type="ECO:0000313" key="7">
    <source>
        <dbReference type="EMBL" id="SIQ37014.1"/>
    </source>
</evidence>
<evidence type="ECO:0000256" key="4">
    <source>
        <dbReference type="ARBA" id="ARBA00023163"/>
    </source>
</evidence>
<dbReference type="InterPro" id="IPR007324">
    <property type="entry name" value="Sugar-bd_dom_put"/>
</dbReference>
<evidence type="ECO:0000256" key="1">
    <source>
        <dbReference type="ARBA" id="ARBA00010466"/>
    </source>
</evidence>
<dbReference type="PANTHER" id="PTHR34294:SF1">
    <property type="entry name" value="TRANSCRIPTIONAL REGULATOR LSRR"/>
    <property type="match status" value="1"/>
</dbReference>
<dbReference type="InterPro" id="IPR051054">
    <property type="entry name" value="SorC_transcr_regulators"/>
</dbReference>
<comment type="similarity">
    <text evidence="1">Belongs to the SorC transcriptional regulatory family.</text>
</comment>
<dbReference type="InterPro" id="IPR007630">
    <property type="entry name" value="RNA_pol_sigma70_r4"/>
</dbReference>
<dbReference type="GO" id="GO:0003700">
    <property type="term" value="F:DNA-binding transcription factor activity"/>
    <property type="evidence" value="ECO:0007669"/>
    <property type="project" value="InterPro"/>
</dbReference>
<dbReference type="InterPro" id="IPR036388">
    <property type="entry name" value="WH-like_DNA-bd_sf"/>
</dbReference>
<gene>
    <name evidence="7" type="ORF">SAMN05421828_10416</name>
</gene>
<keyword evidence="2" id="KW-0805">Transcription regulation</keyword>
<feature type="domain" description="Sugar-binding" evidence="5">
    <location>
        <begin position="68"/>
        <end position="318"/>
    </location>
</feature>
<name>A0A8G2FFG9_ACIRU</name>
<evidence type="ECO:0000259" key="5">
    <source>
        <dbReference type="Pfam" id="PF04198"/>
    </source>
</evidence>
<dbReference type="GO" id="GO:0030246">
    <property type="term" value="F:carbohydrate binding"/>
    <property type="evidence" value="ECO:0007669"/>
    <property type="project" value="InterPro"/>
</dbReference>
<dbReference type="EMBL" id="FTNE01000004">
    <property type="protein sequence ID" value="SIQ37014.1"/>
    <property type="molecule type" value="Genomic_DNA"/>
</dbReference>
<accession>A0A8G2FFG9</accession>
<keyword evidence="8" id="KW-1185">Reference proteome</keyword>
<dbReference type="GO" id="GO:0003677">
    <property type="term" value="F:DNA binding"/>
    <property type="evidence" value="ECO:0007669"/>
    <property type="project" value="UniProtKB-KW"/>
</dbReference>
<dbReference type="Pfam" id="PF04198">
    <property type="entry name" value="Sugar-bind"/>
    <property type="match status" value="1"/>
</dbReference>
<evidence type="ECO:0000256" key="2">
    <source>
        <dbReference type="ARBA" id="ARBA00023015"/>
    </source>
</evidence>
<organism evidence="7 8">
    <name type="scientific">Acidiphilium rubrum</name>
    <dbReference type="NCBI Taxonomy" id="526"/>
    <lineage>
        <taxon>Bacteria</taxon>
        <taxon>Pseudomonadati</taxon>
        <taxon>Pseudomonadota</taxon>
        <taxon>Alphaproteobacteria</taxon>
        <taxon>Acetobacterales</taxon>
        <taxon>Acidocellaceae</taxon>
        <taxon>Acidiphilium</taxon>
    </lineage>
</organism>
<dbReference type="AlphaFoldDB" id="A0A8G2FFG9"/>
<feature type="domain" description="RNA polymerase sigma-70 region 4" evidence="6">
    <location>
        <begin position="23"/>
        <end position="54"/>
    </location>
</feature>
<evidence type="ECO:0000313" key="8">
    <source>
        <dbReference type="Proteomes" id="UP000186308"/>
    </source>
</evidence>
<dbReference type="Gene3D" id="1.10.10.10">
    <property type="entry name" value="Winged helix-like DNA-binding domain superfamily/Winged helix DNA-binding domain"/>
    <property type="match status" value="1"/>
</dbReference>
<dbReference type="PANTHER" id="PTHR34294">
    <property type="entry name" value="TRANSCRIPTIONAL REGULATOR-RELATED"/>
    <property type="match status" value="1"/>
</dbReference>
<dbReference type="SUPFAM" id="SSF100950">
    <property type="entry name" value="NagB/RpiA/CoA transferase-like"/>
    <property type="match status" value="1"/>
</dbReference>
<dbReference type="Proteomes" id="UP000186308">
    <property type="component" value="Unassembled WGS sequence"/>
</dbReference>
<dbReference type="GO" id="GO:0006352">
    <property type="term" value="P:DNA-templated transcription initiation"/>
    <property type="evidence" value="ECO:0007669"/>
    <property type="project" value="InterPro"/>
</dbReference>
<proteinExistence type="inferred from homology"/>
<evidence type="ECO:0000256" key="3">
    <source>
        <dbReference type="ARBA" id="ARBA00023125"/>
    </source>
</evidence>